<feature type="transmembrane region" description="Helical" evidence="7">
    <location>
        <begin position="75"/>
        <end position="99"/>
    </location>
</feature>
<feature type="transmembrane region" description="Helical" evidence="7">
    <location>
        <begin position="240"/>
        <end position="261"/>
    </location>
</feature>
<dbReference type="Pfam" id="PF00528">
    <property type="entry name" value="BPD_transp_1"/>
    <property type="match status" value="1"/>
</dbReference>
<evidence type="ECO:0000256" key="2">
    <source>
        <dbReference type="ARBA" id="ARBA00022448"/>
    </source>
</evidence>
<dbReference type="OrthoDB" id="9771544at2"/>
<dbReference type="InterPro" id="IPR035906">
    <property type="entry name" value="MetI-like_sf"/>
</dbReference>
<dbReference type="SUPFAM" id="SSF161098">
    <property type="entry name" value="MetI-like"/>
    <property type="match status" value="1"/>
</dbReference>
<dbReference type="PANTHER" id="PTHR43744:SF12">
    <property type="entry name" value="ABC TRANSPORTER PERMEASE PROTEIN MG189-RELATED"/>
    <property type="match status" value="1"/>
</dbReference>
<comment type="similarity">
    <text evidence="7">Belongs to the binding-protein-dependent transport system permease family.</text>
</comment>
<feature type="transmembrane region" description="Helical" evidence="7">
    <location>
        <begin position="142"/>
        <end position="161"/>
    </location>
</feature>
<dbReference type="Proteomes" id="UP000247476">
    <property type="component" value="Unassembled WGS sequence"/>
</dbReference>
<dbReference type="GO" id="GO:0005886">
    <property type="term" value="C:plasma membrane"/>
    <property type="evidence" value="ECO:0007669"/>
    <property type="project" value="UniProtKB-SubCell"/>
</dbReference>
<evidence type="ECO:0000256" key="3">
    <source>
        <dbReference type="ARBA" id="ARBA00022475"/>
    </source>
</evidence>
<evidence type="ECO:0000313" key="10">
    <source>
        <dbReference type="Proteomes" id="UP000247476"/>
    </source>
</evidence>
<keyword evidence="3" id="KW-1003">Cell membrane</keyword>
<dbReference type="CDD" id="cd06261">
    <property type="entry name" value="TM_PBP2"/>
    <property type="match status" value="1"/>
</dbReference>
<evidence type="ECO:0000256" key="5">
    <source>
        <dbReference type="ARBA" id="ARBA00022989"/>
    </source>
</evidence>
<keyword evidence="5 7" id="KW-1133">Transmembrane helix</keyword>
<dbReference type="PANTHER" id="PTHR43744">
    <property type="entry name" value="ABC TRANSPORTER PERMEASE PROTEIN MG189-RELATED-RELATED"/>
    <property type="match status" value="1"/>
</dbReference>
<keyword evidence="6 7" id="KW-0472">Membrane</keyword>
<evidence type="ECO:0000256" key="6">
    <source>
        <dbReference type="ARBA" id="ARBA00023136"/>
    </source>
</evidence>
<evidence type="ECO:0000256" key="4">
    <source>
        <dbReference type="ARBA" id="ARBA00022692"/>
    </source>
</evidence>
<feature type="transmembrane region" description="Helical" evidence="7">
    <location>
        <begin position="12"/>
        <end position="31"/>
    </location>
</feature>
<keyword evidence="10" id="KW-1185">Reference proteome</keyword>
<dbReference type="Gene3D" id="1.10.3720.10">
    <property type="entry name" value="MetI-like"/>
    <property type="match status" value="1"/>
</dbReference>
<keyword evidence="2 7" id="KW-0813">Transport</keyword>
<proteinExistence type="inferred from homology"/>
<feature type="transmembrane region" description="Helical" evidence="7">
    <location>
        <begin position="106"/>
        <end position="130"/>
    </location>
</feature>
<dbReference type="RefSeq" id="WP_110837950.1">
    <property type="nucleotide sequence ID" value="NZ_QJVJ01000001.1"/>
</dbReference>
<comment type="subcellular location">
    <subcellularLocation>
        <location evidence="1 7">Cell membrane</location>
        <topology evidence="1 7">Multi-pass membrane protein</topology>
    </subcellularLocation>
</comment>
<dbReference type="InterPro" id="IPR000515">
    <property type="entry name" value="MetI-like"/>
</dbReference>
<dbReference type="PROSITE" id="PS50928">
    <property type="entry name" value="ABC_TM1"/>
    <property type="match status" value="1"/>
</dbReference>
<evidence type="ECO:0000256" key="1">
    <source>
        <dbReference type="ARBA" id="ARBA00004651"/>
    </source>
</evidence>
<reference evidence="9 10" key="1">
    <citation type="submission" date="2018-05" db="EMBL/GenBank/DDBJ databases">
        <title>Paenibacillus flagellatus sp. nov., isolated from selenium mineral soil.</title>
        <authorList>
            <person name="Dai X."/>
        </authorList>
    </citation>
    <scope>NUCLEOTIDE SEQUENCE [LARGE SCALE GENOMIC DNA]</scope>
    <source>
        <strain evidence="9 10">DXL2</strain>
    </source>
</reference>
<gene>
    <name evidence="9" type="ORF">DLM86_00195</name>
</gene>
<accession>A0A2V5KBI0</accession>
<sequence>MNNGSRGLQRAAYVILTAGALLMLVPFFQMISTSLMRPGDELTLPPKLWPSPIEWSNYYQVWVEVDFLRYSANSLLVTVLDVIGMVASCAIVAYGLAFFDFKGRGAIFLAMLGTMMLPSQVTMIPTYFIWKELGLLDSFHPLYLRSFLGGAFGIFLLHQFYKTLPKELYEAAWVDGANPWNIFVRVYLPLTGPALSALAVFTFMSSWNSTLEPLIYLQDKKLYTLPLGLLFLRNEVDNKMTLVMAGSVITVLPVMIVFLFAQKHFVQGIASSGLKG</sequence>
<dbReference type="EMBL" id="QJVJ01000001">
    <property type="protein sequence ID" value="PYI56909.1"/>
    <property type="molecule type" value="Genomic_DNA"/>
</dbReference>
<feature type="transmembrane region" description="Helical" evidence="7">
    <location>
        <begin position="182"/>
        <end position="204"/>
    </location>
</feature>
<evidence type="ECO:0000313" key="9">
    <source>
        <dbReference type="EMBL" id="PYI56909.1"/>
    </source>
</evidence>
<feature type="domain" description="ABC transmembrane type-1" evidence="8">
    <location>
        <begin position="71"/>
        <end position="261"/>
    </location>
</feature>
<evidence type="ECO:0000259" key="8">
    <source>
        <dbReference type="PROSITE" id="PS50928"/>
    </source>
</evidence>
<evidence type="ECO:0000256" key="7">
    <source>
        <dbReference type="RuleBase" id="RU363032"/>
    </source>
</evidence>
<dbReference type="AlphaFoldDB" id="A0A2V5KBI0"/>
<dbReference type="GO" id="GO:0055085">
    <property type="term" value="P:transmembrane transport"/>
    <property type="evidence" value="ECO:0007669"/>
    <property type="project" value="InterPro"/>
</dbReference>
<name>A0A2V5KBI0_9BACL</name>
<protein>
    <submittedName>
        <fullName evidence="9">Carbohydrate ABC transporter permease</fullName>
    </submittedName>
</protein>
<comment type="caution">
    <text evidence="9">The sequence shown here is derived from an EMBL/GenBank/DDBJ whole genome shotgun (WGS) entry which is preliminary data.</text>
</comment>
<organism evidence="9 10">
    <name type="scientific">Paenibacillus flagellatus</name>
    <dbReference type="NCBI Taxonomy" id="2211139"/>
    <lineage>
        <taxon>Bacteria</taxon>
        <taxon>Bacillati</taxon>
        <taxon>Bacillota</taxon>
        <taxon>Bacilli</taxon>
        <taxon>Bacillales</taxon>
        <taxon>Paenibacillaceae</taxon>
        <taxon>Paenibacillus</taxon>
    </lineage>
</organism>
<keyword evidence="4 7" id="KW-0812">Transmembrane</keyword>